<feature type="region of interest" description="Disordered" evidence="1">
    <location>
        <begin position="1"/>
        <end position="122"/>
    </location>
</feature>
<feature type="non-terminal residue" evidence="2">
    <location>
        <position position="1"/>
    </location>
</feature>
<name>A0A6J4RUP7_9ACTN</name>
<evidence type="ECO:0000256" key="1">
    <source>
        <dbReference type="SAM" id="MobiDB-lite"/>
    </source>
</evidence>
<protein>
    <submittedName>
        <fullName evidence="2">Uncharacterized protein</fullName>
    </submittedName>
</protein>
<gene>
    <name evidence="2" type="ORF">AVDCRST_MAG38-2056</name>
</gene>
<feature type="compositionally biased region" description="Basic and acidic residues" evidence="1">
    <location>
        <begin position="80"/>
        <end position="94"/>
    </location>
</feature>
<feature type="non-terminal residue" evidence="2">
    <location>
        <position position="122"/>
    </location>
</feature>
<feature type="compositionally biased region" description="Basic residues" evidence="1">
    <location>
        <begin position="23"/>
        <end position="38"/>
    </location>
</feature>
<feature type="compositionally biased region" description="Pro residues" evidence="1">
    <location>
        <begin position="95"/>
        <end position="109"/>
    </location>
</feature>
<dbReference type="EMBL" id="CADCVJ010000174">
    <property type="protein sequence ID" value="CAA9481491.1"/>
    <property type="molecule type" value="Genomic_DNA"/>
</dbReference>
<evidence type="ECO:0000313" key="2">
    <source>
        <dbReference type="EMBL" id="CAA9481491.1"/>
    </source>
</evidence>
<sequence length="122" mass="13446">GHRGSASGVQIPERQERHDVHRVPFRHHPSRPRSRRHPPAAAGDARQRRRAGRSGPRRRARRRAGRSRGRDLRRSRRGPVRADGRGTRAADHPRPPAAPAPCASPPGRPPAQAARRRAAGGL</sequence>
<feature type="compositionally biased region" description="Basic and acidic residues" evidence="1">
    <location>
        <begin position="13"/>
        <end position="22"/>
    </location>
</feature>
<accession>A0A6J4RUP7</accession>
<dbReference type="AlphaFoldDB" id="A0A6J4RUP7"/>
<feature type="compositionally biased region" description="Basic residues" evidence="1">
    <location>
        <begin position="47"/>
        <end position="79"/>
    </location>
</feature>
<proteinExistence type="predicted"/>
<reference evidence="2" key="1">
    <citation type="submission" date="2020-02" db="EMBL/GenBank/DDBJ databases">
        <authorList>
            <person name="Meier V. D."/>
        </authorList>
    </citation>
    <scope>NUCLEOTIDE SEQUENCE</scope>
    <source>
        <strain evidence="2">AVDCRST_MAG38</strain>
    </source>
</reference>
<organism evidence="2">
    <name type="scientific">uncultured Solirubrobacteraceae bacterium</name>
    <dbReference type="NCBI Taxonomy" id="1162706"/>
    <lineage>
        <taxon>Bacteria</taxon>
        <taxon>Bacillati</taxon>
        <taxon>Actinomycetota</taxon>
        <taxon>Thermoleophilia</taxon>
        <taxon>Solirubrobacterales</taxon>
        <taxon>Solirubrobacteraceae</taxon>
        <taxon>environmental samples</taxon>
    </lineage>
</organism>